<accession>A0A364MVP7</accession>
<dbReference type="AlphaFoldDB" id="A0A364MVP7"/>
<evidence type="ECO:0000256" key="2">
    <source>
        <dbReference type="SAM" id="Phobius"/>
    </source>
</evidence>
<name>A0A364MVP7_STELY</name>
<comment type="caution">
    <text evidence="4">The sequence shown here is derived from an EMBL/GenBank/DDBJ whole genome shotgun (WGS) entry which is preliminary data.</text>
</comment>
<dbReference type="PANTHER" id="PTHR45725">
    <property type="entry name" value="FORMIN HOMOLOGY 2 FAMILY MEMBER"/>
    <property type="match status" value="1"/>
</dbReference>
<dbReference type="STRING" id="183478.A0A364MVP7"/>
<reference evidence="5" key="1">
    <citation type="submission" date="2018-05" db="EMBL/GenBank/DDBJ databases">
        <title>Draft genome sequence of Stemphylium lycopersici strain CIDEFI 213.</title>
        <authorList>
            <person name="Medina R."/>
            <person name="Franco M.E.E."/>
            <person name="Lucentini C.G."/>
            <person name="Saparrat M.C.N."/>
            <person name="Balatti P.A."/>
        </authorList>
    </citation>
    <scope>NUCLEOTIDE SEQUENCE [LARGE SCALE GENOMIC DNA]</scope>
    <source>
        <strain evidence="5">CIDEFI 213</strain>
    </source>
</reference>
<gene>
    <name evidence="4" type="ORF">DDE83_007621</name>
</gene>
<keyword evidence="2" id="KW-0472">Membrane</keyword>
<sequence>MAARYALAAIASAAVASAQFSTSADATSAFWTHTVRYMEQVTETPYTYTYYDNSVTTDTWTATRTIKDGVTPTASPYTAYTSWDYYNENLAIVDEYYTAGVVAESDLSTSTPYDYYSTTNNGLERTTSTSIDFMMPVTMTAPASCPTIFTVTTAAPVYVPTEVTAQISPTSVETSSEASTYGNYVYIFETWYLTEGAAPFTSTSDLTYEYYIASCSTPPADYSYTGYAYPTGSTYDSGNDDDSSGSYYDECYYYSSYYCGSYVRYWIIIVASVIPGLFLLGFLESWLWFRRLMLGKSAMRFGTVCWVLISLFILCFTRMQDRRSPEDQKLLAEKWKNMSSGAAFKAWWKWGFRHKYPEELLGQFSKSTVGIVPPGQPLNPAMAQVPGGFPPGAPGSGAPSTGAPAVPGPVYYYGPPPPGWVQAPNGGFMPPQGYMYPPPPQAGYYGDAAKDGSLVSSSPVSAMGPSQQQQPMSNVSPISPQAPQPVHPAPTPYGAPPNVGPLPDAPPSPPPQGPLPSTPPPATAQEAPQIPPMVVSEPPAENAPKQPATSTAPPQPKNDPNDRSLYE</sequence>
<dbReference type="PANTHER" id="PTHR45725:SF1">
    <property type="entry name" value="DISHEVELLED ASSOCIATED ACTIVATOR OF MORPHOGENESIS, ISOFORM D"/>
    <property type="match status" value="1"/>
</dbReference>
<evidence type="ECO:0000256" key="3">
    <source>
        <dbReference type="SAM" id="SignalP"/>
    </source>
</evidence>
<keyword evidence="2" id="KW-1133">Transmembrane helix</keyword>
<evidence type="ECO:0000256" key="1">
    <source>
        <dbReference type="SAM" id="MobiDB-lite"/>
    </source>
</evidence>
<dbReference type="Proteomes" id="UP000249619">
    <property type="component" value="Unassembled WGS sequence"/>
</dbReference>
<feature type="compositionally biased region" description="Pro residues" evidence="1">
    <location>
        <begin position="480"/>
        <end position="522"/>
    </location>
</feature>
<organism evidence="4 5">
    <name type="scientific">Stemphylium lycopersici</name>
    <name type="common">Tomato gray leaf spot disease fungus</name>
    <name type="synonym">Thyrospora lycopersici</name>
    <dbReference type="NCBI Taxonomy" id="183478"/>
    <lineage>
        <taxon>Eukaryota</taxon>
        <taxon>Fungi</taxon>
        <taxon>Dikarya</taxon>
        <taxon>Ascomycota</taxon>
        <taxon>Pezizomycotina</taxon>
        <taxon>Dothideomycetes</taxon>
        <taxon>Pleosporomycetidae</taxon>
        <taxon>Pleosporales</taxon>
        <taxon>Pleosporineae</taxon>
        <taxon>Pleosporaceae</taxon>
        <taxon>Stemphylium</taxon>
    </lineage>
</organism>
<dbReference type="EMBL" id="QGDH01000143">
    <property type="protein sequence ID" value="RAR04921.1"/>
    <property type="molecule type" value="Genomic_DNA"/>
</dbReference>
<feature type="compositionally biased region" description="Polar residues" evidence="1">
    <location>
        <begin position="454"/>
        <end position="479"/>
    </location>
</feature>
<keyword evidence="5" id="KW-1185">Reference proteome</keyword>
<feature type="transmembrane region" description="Helical" evidence="2">
    <location>
        <begin position="301"/>
        <end position="319"/>
    </location>
</feature>
<feature type="region of interest" description="Disordered" evidence="1">
    <location>
        <begin position="446"/>
        <end position="567"/>
    </location>
</feature>
<evidence type="ECO:0000313" key="4">
    <source>
        <dbReference type="EMBL" id="RAR04921.1"/>
    </source>
</evidence>
<evidence type="ECO:0000313" key="5">
    <source>
        <dbReference type="Proteomes" id="UP000249619"/>
    </source>
</evidence>
<keyword evidence="2" id="KW-0812">Transmembrane</keyword>
<keyword evidence="3" id="KW-0732">Signal</keyword>
<feature type="chain" id="PRO_5016687117" evidence="3">
    <location>
        <begin position="19"/>
        <end position="567"/>
    </location>
</feature>
<protein>
    <submittedName>
        <fullName evidence="4">Uncharacterized protein</fullName>
    </submittedName>
</protein>
<dbReference type="InterPro" id="IPR051425">
    <property type="entry name" value="Formin_Homology"/>
</dbReference>
<proteinExistence type="predicted"/>
<feature type="signal peptide" evidence="3">
    <location>
        <begin position="1"/>
        <end position="18"/>
    </location>
</feature>
<feature type="transmembrane region" description="Helical" evidence="2">
    <location>
        <begin position="265"/>
        <end position="289"/>
    </location>
</feature>